<comment type="caution">
    <text evidence="1">The sequence shown here is derived from an EMBL/GenBank/DDBJ whole genome shotgun (WGS) entry which is preliminary data.</text>
</comment>
<dbReference type="PANTHER" id="PTHR18901">
    <property type="entry name" value="2-DEOXYGLUCOSE-6-PHOSPHATE PHOSPHATASE 2"/>
    <property type="match status" value="1"/>
</dbReference>
<dbReference type="InterPro" id="IPR036412">
    <property type="entry name" value="HAD-like_sf"/>
</dbReference>
<dbReference type="NCBIfam" id="TIGR01509">
    <property type="entry name" value="HAD-SF-IA-v3"/>
    <property type="match status" value="1"/>
</dbReference>
<name>A0A6I5NJI7_9BIFI</name>
<dbReference type="InterPro" id="IPR023214">
    <property type="entry name" value="HAD_sf"/>
</dbReference>
<dbReference type="EMBL" id="VYSG01000004">
    <property type="protein sequence ID" value="NEG70543.1"/>
    <property type="molecule type" value="Genomic_DNA"/>
</dbReference>
<organism evidence="1 2">
    <name type="scientific">Bifidobacterium choloepi</name>
    <dbReference type="NCBI Taxonomy" id="2614131"/>
    <lineage>
        <taxon>Bacteria</taxon>
        <taxon>Bacillati</taxon>
        <taxon>Actinomycetota</taxon>
        <taxon>Actinomycetes</taxon>
        <taxon>Bifidobacteriales</taxon>
        <taxon>Bifidobacteriaceae</taxon>
        <taxon>Bifidobacterium</taxon>
    </lineage>
</organism>
<dbReference type="Gene3D" id="1.10.150.240">
    <property type="entry name" value="Putative phosphatase, domain 2"/>
    <property type="match status" value="1"/>
</dbReference>
<proteinExistence type="predicted"/>
<reference evidence="1 2" key="1">
    <citation type="submission" date="2019-09" db="EMBL/GenBank/DDBJ databases">
        <title>Phylogenetic characterization of a novel taxon of the genus Bifidobacterium: Bifidobacterium choloepi sp. nov.</title>
        <authorList>
            <person name="Modesto M."/>
            <person name="Satti M."/>
        </authorList>
    </citation>
    <scope>NUCLEOTIDE SEQUENCE [LARGE SCALE GENOMIC DNA]</scope>
    <source>
        <strain evidence="1 2">BRDM6</strain>
    </source>
</reference>
<dbReference type="AlphaFoldDB" id="A0A6I5NJI7"/>
<dbReference type="SFLD" id="SFLDS00003">
    <property type="entry name" value="Haloacid_Dehalogenase"/>
    <property type="match status" value="1"/>
</dbReference>
<protein>
    <submittedName>
        <fullName evidence="1">HAD family phosphatase</fullName>
    </submittedName>
</protein>
<sequence>MTNEHNSGQSVEQPASAAAAANAAVSANLRAVFWDMDGTLIDSEPLWHAGELEIAREHGGYWDLELARAGSGTPVPDVARRMQERGCPLSIEEIGEAMINYVTEKELESLPWMPGVTEVLAALRDAGVPSILVTTSPRHMAENLIAQAPANSFAGYVCGDDSVEKKPSPEPYLRAMELVGIDGLAHPVAAAHCVAIEDSESGLTAATASGATTLCQAGFLPDGKPVPSPEFGCLYGYDSSTLATIGDFVDRRLADLKSV</sequence>
<gene>
    <name evidence="1" type="ORF">F6S87_08055</name>
</gene>
<evidence type="ECO:0000313" key="2">
    <source>
        <dbReference type="Proteomes" id="UP000469292"/>
    </source>
</evidence>
<keyword evidence="2" id="KW-1185">Reference proteome</keyword>
<dbReference type="RefSeq" id="WP_163228139.1">
    <property type="nucleotide sequence ID" value="NZ_VYSG01000004.1"/>
</dbReference>
<dbReference type="Gene3D" id="3.40.50.1000">
    <property type="entry name" value="HAD superfamily/HAD-like"/>
    <property type="match status" value="1"/>
</dbReference>
<dbReference type="Proteomes" id="UP000469292">
    <property type="component" value="Unassembled WGS sequence"/>
</dbReference>
<dbReference type="Pfam" id="PF00702">
    <property type="entry name" value="Hydrolase"/>
    <property type="match status" value="1"/>
</dbReference>
<dbReference type="InterPro" id="IPR006439">
    <property type="entry name" value="HAD-SF_hydro_IA"/>
</dbReference>
<dbReference type="SUPFAM" id="SSF56784">
    <property type="entry name" value="HAD-like"/>
    <property type="match status" value="1"/>
</dbReference>
<evidence type="ECO:0000313" key="1">
    <source>
        <dbReference type="EMBL" id="NEG70543.1"/>
    </source>
</evidence>
<dbReference type="SFLD" id="SFLDG01129">
    <property type="entry name" value="C1.5:_HAD__Beta-PGM__Phosphata"/>
    <property type="match status" value="1"/>
</dbReference>
<dbReference type="InterPro" id="IPR023198">
    <property type="entry name" value="PGP-like_dom2"/>
</dbReference>
<accession>A0A6I5NJI7</accession>
<dbReference type="CDD" id="cd07505">
    <property type="entry name" value="HAD_BPGM-like"/>
    <property type="match status" value="1"/>
</dbReference>
<dbReference type="PANTHER" id="PTHR18901:SF38">
    <property type="entry name" value="PSEUDOURIDINE-5'-PHOSPHATASE"/>
    <property type="match status" value="1"/>
</dbReference>